<accession>A0ABR1FF08</accession>
<evidence type="ECO:0000313" key="4">
    <source>
        <dbReference type="Proteomes" id="UP001498771"/>
    </source>
</evidence>
<evidence type="ECO:0000256" key="1">
    <source>
        <dbReference type="SAM" id="MobiDB-lite"/>
    </source>
</evidence>
<organism evidence="3 4">
    <name type="scientific">Myxozyma melibiosi</name>
    <dbReference type="NCBI Taxonomy" id="54550"/>
    <lineage>
        <taxon>Eukaryota</taxon>
        <taxon>Fungi</taxon>
        <taxon>Dikarya</taxon>
        <taxon>Ascomycota</taxon>
        <taxon>Saccharomycotina</taxon>
        <taxon>Lipomycetes</taxon>
        <taxon>Lipomycetales</taxon>
        <taxon>Lipomycetaceae</taxon>
        <taxon>Myxozyma</taxon>
    </lineage>
</organism>
<dbReference type="PROSITE" id="PS51257">
    <property type="entry name" value="PROKAR_LIPOPROTEIN"/>
    <property type="match status" value="1"/>
</dbReference>
<keyword evidence="4" id="KW-1185">Reference proteome</keyword>
<feature type="chain" id="PRO_5047326304" evidence="2">
    <location>
        <begin position="24"/>
        <end position="271"/>
    </location>
</feature>
<feature type="compositionally biased region" description="Low complexity" evidence="1">
    <location>
        <begin position="164"/>
        <end position="178"/>
    </location>
</feature>
<reference evidence="3 4" key="1">
    <citation type="submission" date="2024-03" db="EMBL/GenBank/DDBJ databases">
        <title>Genome-scale model development and genomic sequencing of the oleaginous clade Lipomyces.</title>
        <authorList>
            <consortium name="Lawrence Berkeley National Laboratory"/>
            <person name="Czajka J.J."/>
            <person name="Han Y."/>
            <person name="Kim J."/>
            <person name="Mondo S.J."/>
            <person name="Hofstad B.A."/>
            <person name="Robles A."/>
            <person name="Haridas S."/>
            <person name="Riley R."/>
            <person name="LaButti K."/>
            <person name="Pangilinan J."/>
            <person name="Andreopoulos W."/>
            <person name="Lipzen A."/>
            <person name="Yan J."/>
            <person name="Wang M."/>
            <person name="Ng V."/>
            <person name="Grigoriev I.V."/>
            <person name="Spatafora J.W."/>
            <person name="Magnuson J.K."/>
            <person name="Baker S.E."/>
            <person name="Pomraning K.R."/>
        </authorList>
    </citation>
    <scope>NUCLEOTIDE SEQUENCE [LARGE SCALE GENOMIC DNA]</scope>
    <source>
        <strain evidence="3 4">Phaff 52-87</strain>
    </source>
</reference>
<sequence>MRMRSSLVILVLVLCALLACADAAQIPAKLNYNRKDDQSPLIITKDSGSGGDSSGKSSDLRTENAIADEVRSAPDISAGARAVRLAAQLKDEAKAVWSSSTSLNALVLELSQRLNGGRTTSQQPKTVPSRSEQNEREMLANIGRKQTKAALVPRLVPRAANGTSSSSGSSSSTSAESSLSQTPLSTSLLVSTIQSAGRPVSTLTSTTVIYAPRVSITSSSTVETSSSSVASTSLSLQTGETNLALRVGAKKDTVLSAIFVAGGAAAGVMLM</sequence>
<feature type="compositionally biased region" description="Polar residues" evidence="1">
    <location>
        <begin position="115"/>
        <end position="131"/>
    </location>
</feature>
<comment type="caution">
    <text evidence="3">The sequence shown here is derived from an EMBL/GenBank/DDBJ whole genome shotgun (WGS) entry which is preliminary data.</text>
</comment>
<dbReference type="RefSeq" id="XP_064771481.1">
    <property type="nucleotide sequence ID" value="XM_064910982.1"/>
</dbReference>
<protein>
    <submittedName>
        <fullName evidence="3">Uncharacterized protein</fullName>
    </submittedName>
</protein>
<evidence type="ECO:0000313" key="3">
    <source>
        <dbReference type="EMBL" id="KAK7208448.1"/>
    </source>
</evidence>
<gene>
    <name evidence="3" type="ORF">BZA70DRAFT_265721</name>
</gene>
<feature type="region of interest" description="Disordered" evidence="1">
    <location>
        <begin position="115"/>
        <end position="134"/>
    </location>
</feature>
<keyword evidence="2" id="KW-0732">Signal</keyword>
<evidence type="ECO:0000256" key="2">
    <source>
        <dbReference type="SAM" id="SignalP"/>
    </source>
</evidence>
<feature type="region of interest" description="Disordered" evidence="1">
    <location>
        <begin position="142"/>
        <end position="178"/>
    </location>
</feature>
<dbReference type="GeneID" id="90036494"/>
<proteinExistence type="predicted"/>
<dbReference type="EMBL" id="JBBJBU010000001">
    <property type="protein sequence ID" value="KAK7208448.1"/>
    <property type="molecule type" value="Genomic_DNA"/>
</dbReference>
<feature type="region of interest" description="Disordered" evidence="1">
    <location>
        <begin position="40"/>
        <end position="60"/>
    </location>
</feature>
<feature type="signal peptide" evidence="2">
    <location>
        <begin position="1"/>
        <end position="23"/>
    </location>
</feature>
<name>A0ABR1FF08_9ASCO</name>
<dbReference type="Proteomes" id="UP001498771">
    <property type="component" value="Unassembled WGS sequence"/>
</dbReference>